<protein>
    <submittedName>
        <fullName evidence="7">Spore germination protein</fullName>
    </submittedName>
</protein>
<proteinExistence type="inferred from homology"/>
<evidence type="ECO:0000256" key="1">
    <source>
        <dbReference type="ARBA" id="ARBA00004141"/>
    </source>
</evidence>
<dbReference type="InterPro" id="IPR004995">
    <property type="entry name" value="Spore_Ger"/>
</dbReference>
<feature type="region of interest" description="Disordered" evidence="5">
    <location>
        <begin position="487"/>
        <end position="570"/>
    </location>
</feature>
<evidence type="ECO:0000256" key="3">
    <source>
        <dbReference type="ARBA" id="ARBA00023136"/>
    </source>
</evidence>
<evidence type="ECO:0000256" key="5">
    <source>
        <dbReference type="SAM" id="MobiDB-lite"/>
    </source>
</evidence>
<dbReference type="GO" id="GO:0009847">
    <property type="term" value="P:spore germination"/>
    <property type="evidence" value="ECO:0007669"/>
    <property type="project" value="UniProtKB-UniRule"/>
</dbReference>
<dbReference type="Pfam" id="PF03323">
    <property type="entry name" value="GerA"/>
    <property type="match status" value="1"/>
</dbReference>
<gene>
    <name evidence="7" type="ORF">EM808_11075</name>
</gene>
<feature type="transmembrane region" description="Helical" evidence="6">
    <location>
        <begin position="395"/>
        <end position="414"/>
    </location>
</feature>
<dbReference type="GO" id="GO:0005886">
    <property type="term" value="C:plasma membrane"/>
    <property type="evidence" value="ECO:0007669"/>
    <property type="project" value="UniProtKB-SubCell"/>
</dbReference>
<evidence type="ECO:0000256" key="2">
    <source>
        <dbReference type="ARBA" id="ARBA00005278"/>
    </source>
</evidence>
<reference evidence="7 8" key="1">
    <citation type="submission" date="2019-01" db="EMBL/GenBank/DDBJ databases">
        <title>Bacillus sp. M5HDSG1-1, whole genome shotgun sequence.</title>
        <authorList>
            <person name="Tuo L."/>
        </authorList>
    </citation>
    <scope>NUCLEOTIDE SEQUENCE [LARGE SCALE GENOMIC DNA]</scope>
    <source>
        <strain evidence="7 8">M5HDSG1-1</strain>
    </source>
</reference>
<evidence type="ECO:0000313" key="8">
    <source>
        <dbReference type="Proteomes" id="UP000288024"/>
    </source>
</evidence>
<evidence type="ECO:0000256" key="6">
    <source>
        <dbReference type="SAM" id="Phobius"/>
    </source>
</evidence>
<keyword evidence="6" id="KW-0812">Transmembrane</keyword>
<dbReference type="PIRSF" id="PIRSF005690">
    <property type="entry name" value="GerBA"/>
    <property type="match status" value="1"/>
</dbReference>
<dbReference type="Proteomes" id="UP000288024">
    <property type="component" value="Unassembled WGS sequence"/>
</dbReference>
<evidence type="ECO:0000313" key="7">
    <source>
        <dbReference type="EMBL" id="RVT63793.1"/>
    </source>
</evidence>
<comment type="caution">
    <text evidence="7">The sequence shown here is derived from an EMBL/GenBank/DDBJ whole genome shotgun (WGS) entry which is preliminary data.</text>
</comment>
<dbReference type="RefSeq" id="WP_127738269.1">
    <property type="nucleotide sequence ID" value="NZ_CAJCKN010000017.1"/>
</dbReference>
<organism evidence="7 8">
    <name type="scientific">Niallia taxi</name>
    <dbReference type="NCBI Taxonomy" id="2499688"/>
    <lineage>
        <taxon>Bacteria</taxon>
        <taxon>Bacillati</taxon>
        <taxon>Bacillota</taxon>
        <taxon>Bacilli</taxon>
        <taxon>Bacillales</taxon>
        <taxon>Bacillaceae</taxon>
        <taxon>Niallia</taxon>
    </lineage>
</organism>
<dbReference type="AlphaFoldDB" id="A0A437KCJ2"/>
<dbReference type="PANTHER" id="PTHR22550">
    <property type="entry name" value="SPORE GERMINATION PROTEIN"/>
    <property type="match status" value="1"/>
</dbReference>
<evidence type="ECO:0000256" key="4">
    <source>
        <dbReference type="PIRNR" id="PIRNR005690"/>
    </source>
</evidence>
<dbReference type="InterPro" id="IPR050768">
    <property type="entry name" value="UPF0353/GerABKA_families"/>
</dbReference>
<dbReference type="EMBL" id="RZTZ01000003">
    <property type="protein sequence ID" value="RVT63793.1"/>
    <property type="molecule type" value="Genomic_DNA"/>
</dbReference>
<feature type="transmembrane region" description="Helical" evidence="6">
    <location>
        <begin position="299"/>
        <end position="321"/>
    </location>
</feature>
<keyword evidence="3 4" id="KW-0472">Membrane</keyword>
<comment type="similarity">
    <text evidence="2 4">Belongs to the GerABKA family.</text>
</comment>
<sequence>MVSNNSTQHDFTNSLTYNSSIIKELLSGSADFIERKVTFLEKKNVHATCFYIDGLVNTQIIEKIVQALMFEGNEVILRNDLDTFNIESLLEEHVLMNTNFIETTELESAIKAILSGDTVLLVDGCKKAFQIPTKGWAARSVSEPQAEQVVRGPRDGFTETIRVNTALVRRRIRDTGFRIEELNIGKRTKTDINIAYINGVVKKGLVDEVKERLEKIDIDGILESGYIEEMIRDAPLSPFTTIMSTERPDKVASSLLEGRVAIFVDNTPFVLIVPTYFWEFLQASDDYYLGFMAGSFFRIVRYTAFILSLTLTSIYIMLVSFHQEMIPTPLALTIASGREVVPFPVLLEALLMELTFELMREAGLRMPKPVGSAVSIVGSLVIGQAAVQAGIVSPFMVIIVATTGISSFVIPNYSASYSIRLVRFPLLLASGTLGLLGFASMFALIAIHALSLRSFGESYLSPATPFQPQDQKDTVIRMPWWAMKKRPSIADGDTSRLGEARSPQPPKGKEEEDSQTKQEEASERNEPESQTKKQSGEDSNKQKAQKQDTVTGVKQLKTRKAKKGKGDDTE</sequence>
<comment type="subcellular location">
    <subcellularLocation>
        <location evidence="4">Cell membrane</location>
    </subcellularLocation>
    <subcellularLocation>
        <location evidence="1">Membrane</location>
        <topology evidence="1">Multi-pass membrane protein</topology>
    </subcellularLocation>
</comment>
<feature type="transmembrane region" description="Helical" evidence="6">
    <location>
        <begin position="426"/>
        <end position="450"/>
    </location>
</feature>
<feature type="compositionally biased region" description="Basic and acidic residues" evidence="5">
    <location>
        <begin position="507"/>
        <end position="541"/>
    </location>
</feature>
<name>A0A437KCJ2_9BACI</name>
<feature type="transmembrane region" description="Helical" evidence="6">
    <location>
        <begin position="370"/>
        <end position="389"/>
    </location>
</feature>
<keyword evidence="8" id="KW-1185">Reference proteome</keyword>
<accession>A0A437KCJ2</accession>
<keyword evidence="6" id="KW-1133">Transmembrane helix</keyword>
<dbReference type="PANTHER" id="PTHR22550:SF5">
    <property type="entry name" value="LEUCINE ZIPPER PROTEIN 4"/>
    <property type="match status" value="1"/>
</dbReference>